<feature type="region of interest" description="Disordered" evidence="6">
    <location>
        <begin position="87"/>
        <end position="121"/>
    </location>
</feature>
<dbReference type="RefSeq" id="XP_013587351.1">
    <property type="nucleotide sequence ID" value="XM_013731897.1"/>
</dbReference>
<evidence type="ECO:0000259" key="8">
    <source>
        <dbReference type="PROSITE" id="PS51293"/>
    </source>
</evidence>
<evidence type="ECO:0000256" key="6">
    <source>
        <dbReference type="SAM" id="MobiDB-lite"/>
    </source>
</evidence>
<dbReference type="PROSITE" id="PS51294">
    <property type="entry name" value="HTH_MYB"/>
    <property type="match status" value="1"/>
</dbReference>
<proteinExistence type="predicted"/>
<dbReference type="PANTHER" id="PTHR12802">
    <property type="entry name" value="SWI/SNF COMPLEX-RELATED"/>
    <property type="match status" value="1"/>
</dbReference>
<evidence type="ECO:0000259" key="7">
    <source>
        <dbReference type="PROSITE" id="PS50090"/>
    </source>
</evidence>
<dbReference type="GO" id="GO:0010468">
    <property type="term" value="P:regulation of gene expression"/>
    <property type="evidence" value="ECO:0007669"/>
    <property type="project" value="UniProtKB-ARBA"/>
</dbReference>
<evidence type="ECO:0000256" key="4">
    <source>
        <dbReference type="ARBA" id="ARBA00023163"/>
    </source>
</evidence>
<evidence type="ECO:0000256" key="5">
    <source>
        <dbReference type="ARBA" id="ARBA00023242"/>
    </source>
</evidence>
<feature type="region of interest" description="Disordered" evidence="6">
    <location>
        <begin position="141"/>
        <end position="191"/>
    </location>
</feature>
<dbReference type="STRING" id="109376.A0A0D3C707"/>
<evidence type="ECO:0000256" key="1">
    <source>
        <dbReference type="ARBA" id="ARBA00004123"/>
    </source>
</evidence>
<evidence type="ECO:0000313" key="10">
    <source>
        <dbReference type="EnsemblPlants" id="Bo5g002760.1"/>
    </source>
</evidence>
<keyword evidence="5" id="KW-0539">Nucleus</keyword>
<evidence type="ECO:0000259" key="9">
    <source>
        <dbReference type="PROSITE" id="PS51294"/>
    </source>
</evidence>
<dbReference type="GO" id="GO:0005634">
    <property type="term" value="C:nucleus"/>
    <property type="evidence" value="ECO:0007669"/>
    <property type="project" value="UniProtKB-SubCell"/>
</dbReference>
<dbReference type="Gene3D" id="1.10.10.60">
    <property type="entry name" value="Homeodomain-like"/>
    <property type="match status" value="1"/>
</dbReference>
<protein>
    <submittedName>
        <fullName evidence="10">Uncharacterized protein</fullName>
    </submittedName>
</protein>
<dbReference type="EnsemblPlants" id="Bo5g002760.1">
    <property type="protein sequence ID" value="Bo5g002760.1"/>
    <property type="gene ID" value="Bo5g002760"/>
</dbReference>
<reference evidence="10" key="2">
    <citation type="submission" date="2015-03" db="UniProtKB">
        <authorList>
            <consortium name="EnsemblPlants"/>
        </authorList>
    </citation>
    <scope>IDENTIFICATION</scope>
</reference>
<feature type="region of interest" description="Disordered" evidence="6">
    <location>
        <begin position="416"/>
        <end position="492"/>
    </location>
</feature>
<dbReference type="PROSITE" id="PS51293">
    <property type="entry name" value="SANT"/>
    <property type="match status" value="1"/>
</dbReference>
<feature type="compositionally biased region" description="Polar residues" evidence="6">
    <location>
        <begin position="428"/>
        <end position="438"/>
    </location>
</feature>
<dbReference type="PANTHER" id="PTHR12802:SF151">
    <property type="entry name" value="(RAPE) HYPOTHETICAL PROTEIN"/>
    <property type="match status" value="1"/>
</dbReference>
<dbReference type="PROSITE" id="PS50090">
    <property type="entry name" value="MYB_LIKE"/>
    <property type="match status" value="1"/>
</dbReference>
<dbReference type="RefSeq" id="XP_013587353.1">
    <property type="nucleotide sequence ID" value="XM_013731899.1"/>
</dbReference>
<dbReference type="NCBIfam" id="TIGR01557">
    <property type="entry name" value="myb_SHAQKYF"/>
    <property type="match status" value="1"/>
</dbReference>
<dbReference type="KEGG" id="boe:106295895"/>
<dbReference type="OMA" id="NVNTQFH"/>
<sequence length="607" mass="65300">MDTNTSGDELLTKARKPYTITKQRERWTEDEHDRFLEALRLYGRAWQRIEEHIGTKTAVQIRSHAQKFFTKLEKEAEAKGIPVCQALNIEIPPPRPKRKPNTPYPRKPGNNGPSAKLVSSASSSQCNQAFLDLETVPISEETSNGKENQDDNCSGVSTVNKCPLPKKVTQPSLRKESADNGTSKASNVNTQFHPPGMVSQDLMFCPMGDRVHGHVNLPATTTSSATTTTSQQAFPACPSHDSFLHFSSTFPNLIISSLLQNPAAHAAATFAASVWPYSNVGNSGGDSSTQMSSSPPSIAAIAAATVAAATAWWASHGLIPVCAPPAPVTCLPLPTFAVPTPAMDKMDTVENDQLPLEKQNTALQDKKMASKSPASSSDDSEETGVTKLNAGSKTNGDKEEVVVDAAAAAAALHDPNASPKKKLVDRSSCGSNTPSGSDAETDALDKMEKDNEDVKEADANQQPSVIELSNRRSKIRDNNNNQTTDSWKEVSQGGRKAFQALFARQRLPQSFSPPQVAAENVNGKQSDTSMPMAPDINKIQDSCDADQESGVVMIGDGTGKSLKTRQSGFKPYKRCSMEAKESQDGNANNESDEKVCKRIRLEGEAST</sequence>
<evidence type="ECO:0000313" key="11">
    <source>
        <dbReference type="Proteomes" id="UP000032141"/>
    </source>
</evidence>
<keyword evidence="3" id="KW-0238">DNA-binding</keyword>
<dbReference type="Gramene" id="Bo5g002760.1">
    <property type="protein sequence ID" value="Bo5g002760.1"/>
    <property type="gene ID" value="Bo5g002760"/>
</dbReference>
<dbReference type="RefSeq" id="XP_013587352.1">
    <property type="nucleotide sequence ID" value="XM_013731898.1"/>
</dbReference>
<evidence type="ECO:0000256" key="2">
    <source>
        <dbReference type="ARBA" id="ARBA00023015"/>
    </source>
</evidence>
<dbReference type="FunFam" id="1.10.10.60:FF:000023">
    <property type="entry name" value="protein REVEILLE 6 isoform X1"/>
    <property type="match status" value="1"/>
</dbReference>
<comment type="subcellular location">
    <subcellularLocation>
        <location evidence="1">Nucleus</location>
    </subcellularLocation>
</comment>
<keyword evidence="2" id="KW-0805">Transcription regulation</keyword>
<keyword evidence="4" id="KW-0804">Transcription</keyword>
<feature type="region of interest" description="Disordered" evidence="6">
    <location>
        <begin position="509"/>
        <end position="538"/>
    </location>
</feature>
<feature type="domain" description="HTH myb-type" evidence="9">
    <location>
        <begin position="19"/>
        <end position="73"/>
    </location>
</feature>
<dbReference type="CDD" id="cd00167">
    <property type="entry name" value="SANT"/>
    <property type="match status" value="1"/>
</dbReference>
<dbReference type="InterPro" id="IPR009057">
    <property type="entry name" value="Homeodomain-like_sf"/>
</dbReference>
<dbReference type="Proteomes" id="UP000032141">
    <property type="component" value="Chromosome C5"/>
</dbReference>
<feature type="compositionally biased region" description="Polar residues" evidence="6">
    <location>
        <begin position="150"/>
        <end position="160"/>
    </location>
</feature>
<dbReference type="InterPro" id="IPR001005">
    <property type="entry name" value="SANT/Myb"/>
</dbReference>
<dbReference type="HOGENOM" id="CLU_025358_0_0_1"/>
<feature type="domain" description="SANT" evidence="8">
    <location>
        <begin position="22"/>
        <end position="73"/>
    </location>
</feature>
<accession>A0A0D3C707</accession>
<feature type="region of interest" description="Disordered" evidence="6">
    <location>
        <begin position="360"/>
        <end position="397"/>
    </location>
</feature>
<name>A0A0D3C707_BRAOL</name>
<evidence type="ECO:0000256" key="3">
    <source>
        <dbReference type="ARBA" id="ARBA00023125"/>
    </source>
</evidence>
<dbReference type="GeneID" id="106295895"/>
<dbReference type="Pfam" id="PF00249">
    <property type="entry name" value="Myb_DNA-binding"/>
    <property type="match status" value="1"/>
</dbReference>
<organism evidence="10 11">
    <name type="scientific">Brassica oleracea var. oleracea</name>
    <dbReference type="NCBI Taxonomy" id="109376"/>
    <lineage>
        <taxon>Eukaryota</taxon>
        <taxon>Viridiplantae</taxon>
        <taxon>Streptophyta</taxon>
        <taxon>Embryophyta</taxon>
        <taxon>Tracheophyta</taxon>
        <taxon>Spermatophyta</taxon>
        <taxon>Magnoliopsida</taxon>
        <taxon>eudicotyledons</taxon>
        <taxon>Gunneridae</taxon>
        <taxon>Pentapetalae</taxon>
        <taxon>rosids</taxon>
        <taxon>malvids</taxon>
        <taxon>Brassicales</taxon>
        <taxon>Brassicaceae</taxon>
        <taxon>Brassiceae</taxon>
        <taxon>Brassica</taxon>
    </lineage>
</organism>
<feature type="domain" description="Myb-like" evidence="7">
    <location>
        <begin position="19"/>
        <end position="69"/>
    </location>
</feature>
<dbReference type="AlphaFoldDB" id="A0A0D3C707"/>
<dbReference type="RefSeq" id="XP_013587350.1">
    <property type="nucleotide sequence ID" value="XM_013731896.1"/>
</dbReference>
<dbReference type="SMART" id="SM00717">
    <property type="entry name" value="SANT"/>
    <property type="match status" value="1"/>
</dbReference>
<dbReference type="GO" id="GO:0003677">
    <property type="term" value="F:DNA binding"/>
    <property type="evidence" value="ECO:0007669"/>
    <property type="project" value="UniProtKB-KW"/>
</dbReference>
<dbReference type="InterPro" id="IPR017930">
    <property type="entry name" value="Myb_dom"/>
</dbReference>
<reference evidence="10 11" key="1">
    <citation type="journal article" date="2014" name="Genome Biol.">
        <title>Transcriptome and methylome profiling reveals relics of genome dominance in the mesopolyploid Brassica oleracea.</title>
        <authorList>
            <person name="Parkin I.A."/>
            <person name="Koh C."/>
            <person name="Tang H."/>
            <person name="Robinson S.J."/>
            <person name="Kagale S."/>
            <person name="Clarke W.E."/>
            <person name="Town C.D."/>
            <person name="Nixon J."/>
            <person name="Krishnakumar V."/>
            <person name="Bidwell S.L."/>
            <person name="Denoeud F."/>
            <person name="Belcram H."/>
            <person name="Links M.G."/>
            <person name="Just J."/>
            <person name="Clarke C."/>
            <person name="Bender T."/>
            <person name="Huebert T."/>
            <person name="Mason A.S."/>
            <person name="Pires J.C."/>
            <person name="Barker G."/>
            <person name="Moore J."/>
            <person name="Walley P.G."/>
            <person name="Manoli S."/>
            <person name="Batley J."/>
            <person name="Edwards D."/>
            <person name="Nelson M.N."/>
            <person name="Wang X."/>
            <person name="Paterson A.H."/>
            <person name="King G."/>
            <person name="Bancroft I."/>
            <person name="Chalhoub B."/>
            <person name="Sharpe A.G."/>
        </authorList>
    </citation>
    <scope>NUCLEOTIDE SEQUENCE</scope>
    <source>
        <strain evidence="10 11">cv. TO1000</strain>
    </source>
</reference>
<dbReference type="SMR" id="A0A0D3C707"/>
<dbReference type="InterPro" id="IPR006447">
    <property type="entry name" value="Myb_dom_plants"/>
</dbReference>
<dbReference type="OrthoDB" id="118550at2759"/>
<feature type="compositionally biased region" description="Basic and acidic residues" evidence="6">
    <location>
        <begin position="443"/>
        <end position="458"/>
    </location>
</feature>
<dbReference type="SUPFAM" id="SSF46689">
    <property type="entry name" value="Homeodomain-like"/>
    <property type="match status" value="1"/>
</dbReference>
<dbReference type="InterPro" id="IPR017884">
    <property type="entry name" value="SANT_dom"/>
</dbReference>
<dbReference type="eggNOG" id="KOG0724">
    <property type="taxonomic scope" value="Eukaryota"/>
</dbReference>
<keyword evidence="11" id="KW-1185">Reference proteome</keyword>
<feature type="compositionally biased region" description="Polar residues" evidence="6">
    <location>
        <begin position="179"/>
        <end position="191"/>
    </location>
</feature>